<dbReference type="AlphaFoldDB" id="A0A0E9RUW1"/>
<protein>
    <submittedName>
        <fullName evidence="1">Uncharacterized protein</fullName>
    </submittedName>
</protein>
<reference evidence="1" key="1">
    <citation type="submission" date="2014-11" db="EMBL/GenBank/DDBJ databases">
        <authorList>
            <person name="Amaro Gonzalez C."/>
        </authorList>
    </citation>
    <scope>NUCLEOTIDE SEQUENCE</scope>
</reference>
<accession>A0A0E9RUW1</accession>
<evidence type="ECO:0000313" key="1">
    <source>
        <dbReference type="EMBL" id="JAH32956.1"/>
    </source>
</evidence>
<sequence>MLIQSDVLLLSTVPSSQLLAPFQHSKQSVLL</sequence>
<dbReference type="EMBL" id="GBXM01075621">
    <property type="protein sequence ID" value="JAH32956.1"/>
    <property type="molecule type" value="Transcribed_RNA"/>
</dbReference>
<name>A0A0E9RUW1_ANGAN</name>
<proteinExistence type="predicted"/>
<reference evidence="1" key="2">
    <citation type="journal article" date="2015" name="Fish Shellfish Immunol.">
        <title>Early steps in the European eel (Anguilla anguilla)-Vibrio vulnificus interaction in the gills: Role of the RtxA13 toxin.</title>
        <authorList>
            <person name="Callol A."/>
            <person name="Pajuelo D."/>
            <person name="Ebbesson L."/>
            <person name="Teles M."/>
            <person name="MacKenzie S."/>
            <person name="Amaro C."/>
        </authorList>
    </citation>
    <scope>NUCLEOTIDE SEQUENCE</scope>
</reference>
<organism evidence="1">
    <name type="scientific">Anguilla anguilla</name>
    <name type="common">European freshwater eel</name>
    <name type="synonym">Muraena anguilla</name>
    <dbReference type="NCBI Taxonomy" id="7936"/>
    <lineage>
        <taxon>Eukaryota</taxon>
        <taxon>Metazoa</taxon>
        <taxon>Chordata</taxon>
        <taxon>Craniata</taxon>
        <taxon>Vertebrata</taxon>
        <taxon>Euteleostomi</taxon>
        <taxon>Actinopterygii</taxon>
        <taxon>Neopterygii</taxon>
        <taxon>Teleostei</taxon>
        <taxon>Anguilliformes</taxon>
        <taxon>Anguillidae</taxon>
        <taxon>Anguilla</taxon>
    </lineage>
</organism>